<evidence type="ECO:0000313" key="3">
    <source>
        <dbReference type="EMBL" id="RQG91101.1"/>
    </source>
</evidence>
<accession>A0A3N6M6Z6</accession>
<dbReference type="Proteomes" id="UP000273828">
    <property type="component" value="Unassembled WGS sequence"/>
</dbReference>
<keyword evidence="4" id="KW-1185">Reference proteome</keyword>
<name>A0A3N6M6Z6_9EURY</name>
<evidence type="ECO:0000313" key="4">
    <source>
        <dbReference type="Proteomes" id="UP000273828"/>
    </source>
</evidence>
<feature type="region of interest" description="Disordered" evidence="1">
    <location>
        <begin position="42"/>
        <end position="75"/>
    </location>
</feature>
<dbReference type="RefSeq" id="WP_124177215.1">
    <property type="nucleotide sequence ID" value="NZ_REFY01000002.1"/>
</dbReference>
<comment type="caution">
    <text evidence="3">The sequence shown here is derived from an EMBL/GenBank/DDBJ whole genome shotgun (WGS) entry which is preliminary data.</text>
</comment>
<dbReference type="Pfam" id="PF04016">
    <property type="entry name" value="DUF364"/>
    <property type="match status" value="1"/>
</dbReference>
<dbReference type="EMBL" id="REFY01000002">
    <property type="protein sequence ID" value="RQG91101.1"/>
    <property type="molecule type" value="Genomic_DNA"/>
</dbReference>
<organism evidence="3 4">
    <name type="scientific">Natrarchaeobius halalkaliphilus</name>
    <dbReference type="NCBI Taxonomy" id="1679091"/>
    <lineage>
        <taxon>Archaea</taxon>
        <taxon>Methanobacteriati</taxon>
        <taxon>Methanobacteriota</taxon>
        <taxon>Stenosarchaea group</taxon>
        <taxon>Halobacteria</taxon>
        <taxon>Halobacteriales</taxon>
        <taxon>Natrialbaceae</taxon>
        <taxon>Natrarchaeobius</taxon>
    </lineage>
</organism>
<feature type="domain" description="Putative heavy-metal chelation" evidence="2">
    <location>
        <begin position="129"/>
        <end position="265"/>
    </location>
</feature>
<dbReference type="InterPro" id="IPR007161">
    <property type="entry name" value="DUF364"/>
</dbReference>
<dbReference type="AlphaFoldDB" id="A0A3N6M6Z6"/>
<evidence type="ECO:0000256" key="1">
    <source>
        <dbReference type="SAM" id="MobiDB-lite"/>
    </source>
</evidence>
<protein>
    <recommendedName>
        <fullName evidence="2">Putative heavy-metal chelation domain-containing protein</fullName>
    </recommendedName>
</protein>
<sequence length="287" mass="30550">MTDSILETVSDRLRARDALRSVRCNRVTVGDSVVLVELSDSSESDDHPLAGLAHRPRNTELDLDGTESSRSNRTVDELLEPIEADDRDCDENVGSLERAVAVATVNALSVPFLEWRAGDPMALLDPSVETITTVGLFRPAFRKFEDVDVRVIERTSVDDDLSTPDGVRVSAFEPADAPRAMAGSEVVFVTGSVFVYDGITNYLETAPDAATVVVVGATASFLPGPLFASGVDVVAGATIDEPGRVREAISDGSCGTGLHDAGVRKVYTATDRPSGIQLESVSTKDQP</sequence>
<reference evidence="3 4" key="1">
    <citation type="submission" date="2018-10" db="EMBL/GenBank/DDBJ databases">
        <title>Natrarchaeobius chitinivorans gen. nov., sp. nov., and Natrarchaeobius haloalkaliphilus sp. nov., alkaliphilic, chitin-utilizing haloarchaea from hypersaline alkaline lakes.</title>
        <authorList>
            <person name="Sorokin D.Y."/>
            <person name="Elcheninov A.G."/>
            <person name="Kostrikina N.A."/>
            <person name="Bale N.J."/>
            <person name="Sinninghe Damste J.S."/>
            <person name="Khijniak T.V."/>
            <person name="Kublanov I.V."/>
            <person name="Toshchakov S.V."/>
        </authorList>
    </citation>
    <scope>NUCLEOTIDE SEQUENCE [LARGE SCALE GENOMIC DNA]</scope>
    <source>
        <strain evidence="3 4">AArcht-Sl</strain>
    </source>
</reference>
<evidence type="ECO:0000259" key="2">
    <source>
        <dbReference type="Pfam" id="PF04016"/>
    </source>
</evidence>
<dbReference type="SUPFAM" id="SSF159713">
    <property type="entry name" value="Dhaf3308-like"/>
    <property type="match status" value="1"/>
</dbReference>
<dbReference type="Gene3D" id="3.40.50.11590">
    <property type="match status" value="1"/>
</dbReference>
<gene>
    <name evidence="3" type="ORF">EA462_03635</name>
</gene>
<proteinExistence type="predicted"/>
<dbReference type="OrthoDB" id="203834at2157"/>